<proteinExistence type="predicted"/>
<evidence type="ECO:0000313" key="4">
    <source>
        <dbReference type="Proteomes" id="UP000472372"/>
    </source>
</evidence>
<feature type="compositionally biased region" description="Pro residues" evidence="1">
    <location>
        <begin position="108"/>
        <end position="120"/>
    </location>
</feature>
<feature type="chain" id="PRO_5043703005" evidence="2">
    <location>
        <begin position="22"/>
        <end position="887"/>
    </location>
</feature>
<dbReference type="AlphaFoldDB" id="A0A6S6VX90"/>
<dbReference type="InterPro" id="IPR011050">
    <property type="entry name" value="Pectin_lyase_fold/virulence"/>
</dbReference>
<feature type="compositionally biased region" description="Basic and acidic residues" evidence="1">
    <location>
        <begin position="51"/>
        <end position="62"/>
    </location>
</feature>
<feature type="region of interest" description="Disordered" evidence="1">
    <location>
        <begin position="433"/>
        <end position="476"/>
    </location>
</feature>
<accession>A0A6S6VX90</accession>
<evidence type="ECO:0000256" key="2">
    <source>
        <dbReference type="SAM" id="SignalP"/>
    </source>
</evidence>
<organism evidence="3 4">
    <name type="scientific">Pyrenophora teres f. teres</name>
    <dbReference type="NCBI Taxonomy" id="97479"/>
    <lineage>
        <taxon>Eukaryota</taxon>
        <taxon>Fungi</taxon>
        <taxon>Dikarya</taxon>
        <taxon>Ascomycota</taxon>
        <taxon>Pezizomycotina</taxon>
        <taxon>Dothideomycetes</taxon>
        <taxon>Pleosporomycetidae</taxon>
        <taxon>Pleosporales</taxon>
        <taxon>Pleosporineae</taxon>
        <taxon>Pleosporaceae</taxon>
        <taxon>Pyrenophora</taxon>
    </lineage>
</organism>
<name>A0A6S6VX90_9PLEO</name>
<reference evidence="3" key="1">
    <citation type="submission" date="2021-02" db="EMBL/GenBank/DDBJ databases">
        <authorList>
            <person name="Syme A R."/>
            <person name="Syme A R."/>
            <person name="Moolhuijzen P."/>
        </authorList>
    </citation>
    <scope>NUCLEOTIDE SEQUENCE</scope>
    <source>
        <strain evidence="3">W1-1</strain>
    </source>
</reference>
<evidence type="ECO:0000313" key="3">
    <source>
        <dbReference type="EMBL" id="CAE7024288.1"/>
    </source>
</evidence>
<evidence type="ECO:0000256" key="1">
    <source>
        <dbReference type="SAM" id="MobiDB-lite"/>
    </source>
</evidence>
<dbReference type="Proteomes" id="UP000472372">
    <property type="component" value="Chromosome 3"/>
</dbReference>
<feature type="region of interest" description="Disordered" evidence="1">
    <location>
        <begin position="22"/>
        <end position="120"/>
    </location>
</feature>
<keyword evidence="2" id="KW-0732">Signal</keyword>
<dbReference type="SUPFAM" id="SSF51126">
    <property type="entry name" value="Pectin lyase-like"/>
    <property type="match status" value="1"/>
</dbReference>
<gene>
    <name evidence="3" type="ORF">PTTW11_03737</name>
</gene>
<sequence>MWKYISLFGPVLLATGSHANAYYRRDPNKPVPAIPSSDPTHGNYIPQPPSDPEKPDFPDVPKHLGFPDLPDPPSLHSPFIQANPAKPPKSPQLPSFSHHVEADAASPPNAPSLPTPISTSPPTPPSFLVYHVPHVSSPVPPYLNSTSNPTNSTPTGSKDCTGCFLAAEHLITTSFDHQDPQHTWKSIMVTATVISEYITYMNNNNSIETVVTERKTVNQTKTVTISDQVITHHTPTFEVSVTEGVTVTLLAGPVYVIYKDIIGGLDHYNEQYWPEYNWTQKSCAAVTTQLNNWQPPKNATTDWSSFIATYTKGMPPEYTAVDQPFALPSKAIEYLKKEPAIMSQYHGSDIATCTASKPTASKSFEELPTPMMPVAPPPPLGSDVLNGSPMSTPLYSPLTSTYLATTYDTTSAHITVHGCLRCQDTSVKGLNVPTNKVNIPSQTRIGPPYDSGNTPTPVAPGQSAESATKPTPGPGIPTASMIIGGVLFPINVPRPTRYNNGQSPPPVIVIGHETLTPGETKTINGVPVNAPADDSGAVIVVGGSTFSLNPAVTPGPPVITIGGGRVEANPHGEFVFGPVTLKAGGPPIVVNGHIVSLGSNGVAIVNGVTQTISNAPAPTPIPAFVAGGQVVSATVVGGSPVFVIAPGQTLGAGSTLVVNSTTYGVPADAQGPVIVINGQTSTLSAGQPVITDGEGQPIIAQVAGGVPAYVLAPGQTLTPGGVVTVSGTTYALPADGSGNVVVVNGVTSTMANGAGITAAPALIINGVTYTNNVRDGTTEYILANGTTLAQGGAVVIDGTTYSLDKAGTALVINGQTSTISNLPKSTSATTTGSSSSSITTTHNAGDLIASGIGETSKQRGAASYGTGIDRWIENMVICVAGWLIMLF</sequence>
<feature type="compositionally biased region" description="Low complexity" evidence="1">
    <location>
        <begin position="825"/>
        <end position="841"/>
    </location>
</feature>
<protein>
    <submittedName>
        <fullName evidence="3">Uncharacterized protein</fullName>
    </submittedName>
</protein>
<feature type="compositionally biased region" description="Polar residues" evidence="1">
    <location>
        <begin position="433"/>
        <end position="444"/>
    </location>
</feature>
<feature type="signal peptide" evidence="2">
    <location>
        <begin position="1"/>
        <end position="21"/>
    </location>
</feature>
<dbReference type="EMBL" id="HG992979">
    <property type="protein sequence ID" value="CAE7024288.1"/>
    <property type="molecule type" value="Genomic_DNA"/>
</dbReference>
<feature type="region of interest" description="Disordered" evidence="1">
    <location>
        <begin position="822"/>
        <end position="841"/>
    </location>
</feature>